<feature type="coiled-coil region" evidence="1">
    <location>
        <begin position="42"/>
        <end position="91"/>
    </location>
</feature>
<evidence type="ECO:0000313" key="3">
    <source>
        <dbReference type="Proteomes" id="UP000070589"/>
    </source>
</evidence>
<evidence type="ECO:0000313" key="2">
    <source>
        <dbReference type="EMBL" id="KXA90711.1"/>
    </source>
</evidence>
<dbReference type="Proteomes" id="UP000070589">
    <property type="component" value="Unassembled WGS sequence"/>
</dbReference>
<gene>
    <name evidence="2" type="ORF">AKJ62_00040</name>
</gene>
<sequence>MNESQKELFNLILFTSDSIINMNSLQEVKQIGERPRIFIEFSSEIEEQIKDLDRKIESCREHGDHEIESVLTSARNQLRETLTEIRLLEKN</sequence>
<proteinExistence type="predicted"/>
<accession>A0A133U933</accession>
<organism evidence="2 3">
    <name type="scientific">candidate division MSBL1 archaeon SCGC-AAA259D14</name>
    <dbReference type="NCBI Taxonomy" id="1698261"/>
    <lineage>
        <taxon>Archaea</taxon>
        <taxon>Methanobacteriati</taxon>
        <taxon>Methanobacteriota</taxon>
        <taxon>candidate division MSBL1</taxon>
    </lineage>
</organism>
<dbReference type="AlphaFoldDB" id="A0A133U933"/>
<name>A0A133U933_9EURY</name>
<keyword evidence="1" id="KW-0175">Coiled coil</keyword>
<dbReference type="EMBL" id="LHXL01000001">
    <property type="protein sequence ID" value="KXA90711.1"/>
    <property type="molecule type" value="Genomic_DNA"/>
</dbReference>
<comment type="caution">
    <text evidence="2">The sequence shown here is derived from an EMBL/GenBank/DDBJ whole genome shotgun (WGS) entry which is preliminary data.</text>
</comment>
<keyword evidence="3" id="KW-1185">Reference proteome</keyword>
<reference evidence="2 3" key="1">
    <citation type="journal article" date="2016" name="Sci. Rep.">
        <title>Metabolic traits of an uncultured archaeal lineage -MSBL1- from brine pools of the Red Sea.</title>
        <authorList>
            <person name="Mwirichia R."/>
            <person name="Alam I."/>
            <person name="Rashid M."/>
            <person name="Vinu M."/>
            <person name="Ba-Alawi W."/>
            <person name="Anthony Kamau A."/>
            <person name="Kamanda Ngugi D."/>
            <person name="Goker M."/>
            <person name="Klenk H.P."/>
            <person name="Bajic V."/>
            <person name="Stingl U."/>
        </authorList>
    </citation>
    <scope>NUCLEOTIDE SEQUENCE [LARGE SCALE GENOMIC DNA]</scope>
    <source>
        <strain evidence="2">SCGC-AAA259D14</strain>
    </source>
</reference>
<evidence type="ECO:0000256" key="1">
    <source>
        <dbReference type="SAM" id="Coils"/>
    </source>
</evidence>
<protein>
    <submittedName>
        <fullName evidence="2">Uncharacterized protein</fullName>
    </submittedName>
</protein>